<dbReference type="Pfam" id="PF00271">
    <property type="entry name" value="Helicase_C"/>
    <property type="match status" value="1"/>
</dbReference>
<dbReference type="InterPro" id="IPR005580">
    <property type="entry name" value="DbpA/CsdA_RNA-bd_dom"/>
</dbReference>
<evidence type="ECO:0000256" key="1">
    <source>
        <dbReference type="ARBA" id="ARBA00022741"/>
    </source>
</evidence>
<dbReference type="InterPro" id="IPR044742">
    <property type="entry name" value="DEAD/DEAH_RhlB"/>
</dbReference>
<proteinExistence type="inferred from homology"/>
<dbReference type="GO" id="GO:0005524">
    <property type="term" value="F:ATP binding"/>
    <property type="evidence" value="ECO:0007669"/>
    <property type="project" value="UniProtKB-KW"/>
</dbReference>
<gene>
    <name evidence="12" type="ORF">OU798_12770</name>
</gene>
<keyword evidence="2 7" id="KW-0378">Hydrolase</keyword>
<feature type="domain" description="Helicase ATP-binding" evidence="9">
    <location>
        <begin position="34"/>
        <end position="205"/>
    </location>
</feature>
<dbReference type="InterPro" id="IPR014001">
    <property type="entry name" value="Helicase_ATP-bd"/>
</dbReference>
<evidence type="ECO:0000259" key="11">
    <source>
        <dbReference type="PROSITE" id="PS51195"/>
    </source>
</evidence>
<protein>
    <submittedName>
        <fullName evidence="12">DEAD/DEAH box helicase</fullName>
    </submittedName>
</protein>
<dbReference type="EMBL" id="JAPOHD010000027">
    <property type="protein sequence ID" value="MCY1721223.1"/>
    <property type="molecule type" value="Genomic_DNA"/>
</dbReference>
<keyword evidence="1 7" id="KW-0547">Nucleotide-binding</keyword>
<evidence type="ECO:0000256" key="3">
    <source>
        <dbReference type="ARBA" id="ARBA00022806"/>
    </source>
</evidence>
<reference evidence="12" key="1">
    <citation type="submission" date="2022-11" db="EMBL/GenBank/DDBJ databases">
        <title>Marilongibacter aestuarii gen. nov., sp. nov., isolated from tidal flat sediment.</title>
        <authorList>
            <person name="Jiayan W."/>
        </authorList>
    </citation>
    <scope>NUCLEOTIDE SEQUENCE</scope>
    <source>
        <strain evidence="12">Z1-6</strain>
    </source>
</reference>
<evidence type="ECO:0000256" key="7">
    <source>
        <dbReference type="RuleBase" id="RU000492"/>
    </source>
</evidence>
<comment type="caution">
    <text evidence="12">The sequence shown here is derived from an EMBL/GenBank/DDBJ whole genome shotgun (WGS) entry which is preliminary data.</text>
</comment>
<dbReference type="InterPro" id="IPR012677">
    <property type="entry name" value="Nucleotide-bd_a/b_plait_sf"/>
</dbReference>
<dbReference type="RefSeq" id="WP_343333555.1">
    <property type="nucleotide sequence ID" value="NZ_JAPOHD010000027.1"/>
</dbReference>
<dbReference type="GO" id="GO:0003676">
    <property type="term" value="F:nucleic acid binding"/>
    <property type="evidence" value="ECO:0007669"/>
    <property type="project" value="InterPro"/>
</dbReference>
<dbReference type="SUPFAM" id="SSF52540">
    <property type="entry name" value="P-loop containing nucleoside triphosphate hydrolases"/>
    <property type="match status" value="1"/>
</dbReference>
<dbReference type="PANTHER" id="PTHR47959:SF13">
    <property type="entry name" value="ATP-DEPENDENT RNA HELICASE RHLE"/>
    <property type="match status" value="1"/>
</dbReference>
<dbReference type="InterPro" id="IPR014014">
    <property type="entry name" value="RNA_helicase_DEAD_Q_motif"/>
</dbReference>
<dbReference type="InterPro" id="IPR027417">
    <property type="entry name" value="P-loop_NTPase"/>
</dbReference>
<dbReference type="GO" id="GO:0016787">
    <property type="term" value="F:hydrolase activity"/>
    <property type="evidence" value="ECO:0007669"/>
    <property type="project" value="UniProtKB-KW"/>
</dbReference>
<dbReference type="GO" id="GO:0005829">
    <property type="term" value="C:cytosol"/>
    <property type="evidence" value="ECO:0007669"/>
    <property type="project" value="TreeGrafter"/>
</dbReference>
<keyword evidence="13" id="KW-1185">Reference proteome</keyword>
<evidence type="ECO:0000256" key="6">
    <source>
        <dbReference type="PROSITE-ProRule" id="PRU00552"/>
    </source>
</evidence>
<dbReference type="Proteomes" id="UP001145087">
    <property type="component" value="Unassembled WGS sequence"/>
</dbReference>
<evidence type="ECO:0000256" key="8">
    <source>
        <dbReference type="SAM" id="MobiDB-lite"/>
    </source>
</evidence>
<feature type="domain" description="Helicase C-terminal" evidence="10">
    <location>
        <begin position="216"/>
        <end position="376"/>
    </location>
</feature>
<dbReference type="AlphaFoldDB" id="A0A9X3FEI9"/>
<evidence type="ECO:0000313" key="13">
    <source>
        <dbReference type="Proteomes" id="UP001145087"/>
    </source>
</evidence>
<name>A0A9X3FEI9_9BACT</name>
<evidence type="ECO:0000259" key="10">
    <source>
        <dbReference type="PROSITE" id="PS51194"/>
    </source>
</evidence>
<evidence type="ECO:0000313" key="12">
    <source>
        <dbReference type="EMBL" id="MCY1721223.1"/>
    </source>
</evidence>
<evidence type="ECO:0000256" key="2">
    <source>
        <dbReference type="ARBA" id="ARBA00022801"/>
    </source>
</evidence>
<dbReference type="GO" id="GO:0003724">
    <property type="term" value="F:RNA helicase activity"/>
    <property type="evidence" value="ECO:0007669"/>
    <property type="project" value="InterPro"/>
</dbReference>
<dbReference type="InterPro" id="IPR050079">
    <property type="entry name" value="DEAD_box_RNA_helicase"/>
</dbReference>
<evidence type="ECO:0000256" key="5">
    <source>
        <dbReference type="ARBA" id="ARBA00038437"/>
    </source>
</evidence>
<accession>A0A9X3FEI9</accession>
<dbReference type="Gene3D" id="3.40.50.300">
    <property type="entry name" value="P-loop containing nucleotide triphosphate hydrolases"/>
    <property type="match status" value="2"/>
</dbReference>
<dbReference type="PROSITE" id="PS51194">
    <property type="entry name" value="HELICASE_CTER"/>
    <property type="match status" value="1"/>
</dbReference>
<organism evidence="12 13">
    <name type="scientific">Draconibacterium aestuarii</name>
    <dbReference type="NCBI Taxonomy" id="2998507"/>
    <lineage>
        <taxon>Bacteria</taxon>
        <taxon>Pseudomonadati</taxon>
        <taxon>Bacteroidota</taxon>
        <taxon>Bacteroidia</taxon>
        <taxon>Marinilabiliales</taxon>
        <taxon>Prolixibacteraceae</taxon>
        <taxon>Draconibacterium</taxon>
    </lineage>
</organism>
<dbReference type="CDD" id="cd00268">
    <property type="entry name" value="DEADc"/>
    <property type="match status" value="1"/>
</dbReference>
<dbReference type="CDD" id="cd12252">
    <property type="entry name" value="RRM_DbpA"/>
    <property type="match status" value="1"/>
</dbReference>
<comment type="similarity">
    <text evidence="5 7">Belongs to the DEAD box helicase family.</text>
</comment>
<keyword evidence="4 7" id="KW-0067">ATP-binding</keyword>
<dbReference type="InterPro" id="IPR000629">
    <property type="entry name" value="RNA-helicase_DEAD-box_CS"/>
</dbReference>
<dbReference type="PANTHER" id="PTHR47959">
    <property type="entry name" value="ATP-DEPENDENT RNA HELICASE RHLE-RELATED"/>
    <property type="match status" value="1"/>
</dbReference>
<dbReference type="CDD" id="cd18787">
    <property type="entry name" value="SF2_C_DEAD"/>
    <property type="match status" value="1"/>
</dbReference>
<dbReference type="PROSITE" id="PS00039">
    <property type="entry name" value="DEAD_ATP_HELICASE"/>
    <property type="match status" value="1"/>
</dbReference>
<sequence length="581" mass="66260">MTLFKEMGLSTEIQSAIEELGFEQPTPVQEETIPFLLESTQDVVALAQTGTGKTAAFGLPIIQQIDTAKKSIQALILSPTRELAMQIANDLKKYSKNTPQFKSAVVYGGSDIRAQIKELERGAQVVVGTPGRTLDLIKRSKLKVTEIRWVVLDEADEMLSMGFKDDLDAILENSPEEKQTLLFSATMPKEIVAISQKYMKDIHEISVGKRNMGADTVEHNYYLVHAKDRYLALKRIADVNPNIYGIIFCRTRAETKDVADKLMQDGYNADALHGDLSQAQRDHVMARFRGKHLQMLVATDVAARGLDVNDLTHVINYNLPDDPEVYVHRSGRTGRAGKQGVSITLIHMREKGKLKQVERSINKPFVKKDVPSGKLICEKQLFSLIDRVEKIEVNDEQIGEFMPVIYKKLAWLEREELIKHFVSVEFNRFLKYYENAPDINVDESREREFGRDDRDRGRRGRDDRGRDRDRGDRDRGDRGRNRGRDERVRGDRGEGRRNSGYEFSRFFFNMGKKSGISKRTIIDLVNQNMPGKSVEIGSIEVLKGFSFFEIDKRHEKEIIKNFKNATYKGQRVGIEIAGKKK</sequence>
<feature type="region of interest" description="Disordered" evidence="8">
    <location>
        <begin position="445"/>
        <end position="495"/>
    </location>
</feature>
<dbReference type="PROSITE" id="PS51195">
    <property type="entry name" value="Q_MOTIF"/>
    <property type="match status" value="1"/>
</dbReference>
<dbReference type="InterPro" id="IPR001650">
    <property type="entry name" value="Helicase_C-like"/>
</dbReference>
<dbReference type="Gene3D" id="3.30.70.330">
    <property type="match status" value="1"/>
</dbReference>
<dbReference type="Pfam" id="PF00270">
    <property type="entry name" value="DEAD"/>
    <property type="match status" value="1"/>
</dbReference>
<keyword evidence="3 7" id="KW-0347">Helicase</keyword>
<feature type="domain" description="DEAD-box RNA helicase Q" evidence="11">
    <location>
        <begin position="2"/>
        <end position="30"/>
    </location>
</feature>
<dbReference type="SMART" id="SM00487">
    <property type="entry name" value="DEXDc"/>
    <property type="match status" value="1"/>
</dbReference>
<dbReference type="PROSITE" id="PS51192">
    <property type="entry name" value="HELICASE_ATP_BIND_1"/>
    <property type="match status" value="1"/>
</dbReference>
<dbReference type="SMART" id="SM00490">
    <property type="entry name" value="HELICc"/>
    <property type="match status" value="1"/>
</dbReference>
<dbReference type="Pfam" id="PF03880">
    <property type="entry name" value="DbpA"/>
    <property type="match status" value="1"/>
</dbReference>
<evidence type="ECO:0000256" key="4">
    <source>
        <dbReference type="ARBA" id="ARBA00022840"/>
    </source>
</evidence>
<feature type="short sequence motif" description="Q motif" evidence="6">
    <location>
        <begin position="2"/>
        <end position="30"/>
    </location>
</feature>
<evidence type="ECO:0000259" key="9">
    <source>
        <dbReference type="PROSITE" id="PS51192"/>
    </source>
</evidence>
<dbReference type="InterPro" id="IPR011545">
    <property type="entry name" value="DEAD/DEAH_box_helicase_dom"/>
</dbReference>